<protein>
    <submittedName>
        <fullName evidence="2">Flp pilus assembly protein CpaB</fullName>
    </submittedName>
</protein>
<comment type="caution">
    <text evidence="2">The sequence shown here is derived from an EMBL/GenBank/DDBJ whole genome shotgun (WGS) entry which is preliminary data.</text>
</comment>
<keyword evidence="3" id="KW-1185">Reference proteome</keyword>
<name>A0ABR9RNX9_9ACTN</name>
<reference evidence="2 3" key="1">
    <citation type="submission" date="2020-10" db="EMBL/GenBank/DDBJ databases">
        <title>Nocardioides sp. isolated from sludge.</title>
        <authorList>
            <person name="Zhang X."/>
        </authorList>
    </citation>
    <scope>NUCLEOTIDE SEQUENCE [LARGE SCALE GENOMIC DNA]</scope>
    <source>
        <strain evidence="2 3">Y6</strain>
    </source>
</reference>
<evidence type="ECO:0000313" key="3">
    <source>
        <dbReference type="Proteomes" id="UP000756387"/>
    </source>
</evidence>
<dbReference type="RefSeq" id="WP_193636586.1">
    <property type="nucleotide sequence ID" value="NZ_JADCSA010000001.1"/>
</dbReference>
<dbReference type="Proteomes" id="UP000756387">
    <property type="component" value="Unassembled WGS sequence"/>
</dbReference>
<proteinExistence type="predicted"/>
<feature type="domain" description="Flp pilus assembly protein RcpC/CpaB" evidence="1">
    <location>
        <begin position="116"/>
        <end position="217"/>
    </location>
</feature>
<evidence type="ECO:0000313" key="2">
    <source>
        <dbReference type="EMBL" id="MBE7323274.1"/>
    </source>
</evidence>
<dbReference type="EMBL" id="JADCSA010000001">
    <property type="protein sequence ID" value="MBE7323274.1"/>
    <property type="molecule type" value="Genomic_DNA"/>
</dbReference>
<dbReference type="Pfam" id="PF16976">
    <property type="entry name" value="RcpC"/>
    <property type="match status" value="1"/>
</dbReference>
<sequence length="252" mass="26620">MDRRKLLLVMAVIVALAGAALVFVYVQGADNRAAEEYETVEVLTAVEPILTGETIAQAAEAGKLQRSRVPRAVLLPSAVSTVDSLKGLAANTNIYAGEQIVSDKFGGAGEASMLPIPEDKVAVTLELTDRARVSGFTVAGSRVAVWLTSNATSTGNEEANLFTRLVEDDVQVLAAGSSTLVASTTTDAEGGEVVEQLPKTLLTVAVDQDQAERLKTAVLWAEQFGGEVSFGLLSEKSKVRRSPGVESKNLFR</sequence>
<dbReference type="InterPro" id="IPR031571">
    <property type="entry name" value="RcpC_dom"/>
</dbReference>
<dbReference type="NCBIfam" id="TIGR03177">
    <property type="entry name" value="pilus_cpaB"/>
    <property type="match status" value="1"/>
</dbReference>
<dbReference type="CDD" id="cd11614">
    <property type="entry name" value="SAF_CpaB_FlgA_like"/>
    <property type="match status" value="1"/>
</dbReference>
<gene>
    <name evidence="2" type="primary">cpaB</name>
    <name evidence="2" type="ORF">IEQ44_01230</name>
</gene>
<evidence type="ECO:0000259" key="1">
    <source>
        <dbReference type="Pfam" id="PF16976"/>
    </source>
</evidence>
<organism evidence="2 3">
    <name type="scientific">Nocardioides malaquae</name>
    <dbReference type="NCBI Taxonomy" id="2773426"/>
    <lineage>
        <taxon>Bacteria</taxon>
        <taxon>Bacillati</taxon>
        <taxon>Actinomycetota</taxon>
        <taxon>Actinomycetes</taxon>
        <taxon>Propionibacteriales</taxon>
        <taxon>Nocardioidaceae</taxon>
        <taxon>Nocardioides</taxon>
    </lineage>
</organism>
<dbReference type="InterPro" id="IPR017592">
    <property type="entry name" value="Pilus_assmbl_Flp-typ_CpaB"/>
</dbReference>
<accession>A0ABR9RNX9</accession>